<accession>A0ABV4HTD6</accession>
<reference evidence="1 2" key="1">
    <citation type="submission" date="2024-07" db="EMBL/GenBank/DDBJ databases">
        <title>Luteimonas salilacus sp. nov., isolated from the shore soil of Salt Lake in Tibet of China.</title>
        <authorList>
            <person name="Zhang X."/>
            <person name="Li A."/>
        </authorList>
    </citation>
    <scope>NUCLEOTIDE SEQUENCE [LARGE SCALE GENOMIC DNA]</scope>
    <source>
        <strain evidence="1 2">B3-2-R+30</strain>
    </source>
</reference>
<evidence type="ECO:0000313" key="2">
    <source>
        <dbReference type="Proteomes" id="UP001566331"/>
    </source>
</evidence>
<comment type="caution">
    <text evidence="1">The sequence shown here is derived from an EMBL/GenBank/DDBJ whole genome shotgun (WGS) entry which is preliminary data.</text>
</comment>
<proteinExistence type="predicted"/>
<dbReference type="RefSeq" id="WP_370564902.1">
    <property type="nucleotide sequence ID" value="NZ_JBFWIB010000011.1"/>
</dbReference>
<protein>
    <recommendedName>
        <fullName evidence="3">Beta-glucosidase</fullName>
    </recommendedName>
</protein>
<gene>
    <name evidence="1" type="ORF">AB6713_10510</name>
</gene>
<evidence type="ECO:0008006" key="3">
    <source>
        <dbReference type="Google" id="ProtNLM"/>
    </source>
</evidence>
<keyword evidence="2" id="KW-1185">Reference proteome</keyword>
<dbReference type="EMBL" id="JBFWIC010000012">
    <property type="protein sequence ID" value="MEZ0475041.1"/>
    <property type="molecule type" value="Genomic_DNA"/>
</dbReference>
<dbReference type="Proteomes" id="UP001566331">
    <property type="component" value="Unassembled WGS sequence"/>
</dbReference>
<name>A0ABV4HTD6_9GAMM</name>
<sequence length="51" mass="5961">MRRAKYRLGLFDDPYRYSDPQREAVLILAPEHRAAARDLARKSFVLLKNDG</sequence>
<organism evidence="1 2">
    <name type="scientific">Luteimonas salinilitoris</name>
    <dbReference type="NCBI Taxonomy" id="3237697"/>
    <lineage>
        <taxon>Bacteria</taxon>
        <taxon>Pseudomonadati</taxon>
        <taxon>Pseudomonadota</taxon>
        <taxon>Gammaproteobacteria</taxon>
        <taxon>Lysobacterales</taxon>
        <taxon>Lysobacteraceae</taxon>
        <taxon>Luteimonas</taxon>
    </lineage>
</organism>
<evidence type="ECO:0000313" key="1">
    <source>
        <dbReference type="EMBL" id="MEZ0475041.1"/>
    </source>
</evidence>